<proteinExistence type="predicted"/>
<name>A0A160PLA4_9CORY</name>
<evidence type="ECO:0000313" key="2">
    <source>
        <dbReference type="Proteomes" id="UP000218244"/>
    </source>
</evidence>
<sequence length="49" mass="5770">MLQSADVHETQRSMTVSKRRKALQHMSIYAEAPLKTPFKDCRYTRNTRS</sequence>
<dbReference type="Proteomes" id="UP000218244">
    <property type="component" value="Chromosome"/>
</dbReference>
<accession>A0A160PLA4</accession>
<organism evidence="1 2">
    <name type="scientific">Corynebacterium suranareeae</name>
    <dbReference type="NCBI Taxonomy" id="2506452"/>
    <lineage>
        <taxon>Bacteria</taxon>
        <taxon>Bacillati</taxon>
        <taxon>Actinomycetota</taxon>
        <taxon>Actinomycetes</taxon>
        <taxon>Mycobacteriales</taxon>
        <taxon>Corynebacteriaceae</taxon>
        <taxon>Corynebacterium</taxon>
    </lineage>
</organism>
<protein>
    <submittedName>
        <fullName evidence="1">Uncharacterized protein</fullName>
    </submittedName>
</protein>
<reference evidence="1 2" key="1">
    <citation type="submission" date="2016-02" db="EMBL/GenBank/DDBJ databases">
        <title>Corynebacterium glutamicum N24 whole genome sequencing project.</title>
        <authorList>
            <person name="Matsutani M."/>
            <person name="Nangtapong N."/>
            <person name="Yakushi T."/>
            <person name="Matsushita K."/>
        </authorList>
    </citation>
    <scope>NUCLEOTIDE SEQUENCE [LARGE SCALE GENOMIC DNA]</scope>
    <source>
        <strain evidence="1 2">N24</strain>
    </source>
</reference>
<dbReference type="EMBL" id="AP017369">
    <property type="protein sequence ID" value="BAU94429.1"/>
    <property type="molecule type" value="Genomic_DNA"/>
</dbReference>
<dbReference type="KEGG" id="csur:N24_0167"/>
<gene>
    <name evidence="1" type="ORF">N24_0167</name>
</gene>
<dbReference type="AlphaFoldDB" id="A0A160PLA4"/>
<keyword evidence="2" id="KW-1185">Reference proteome</keyword>
<evidence type="ECO:0000313" key="1">
    <source>
        <dbReference type="EMBL" id="BAU94429.1"/>
    </source>
</evidence>